<evidence type="ECO:0000313" key="3">
    <source>
        <dbReference type="EnsemblFungi" id="MAPG_00046T0"/>
    </source>
</evidence>
<proteinExistence type="predicted"/>
<evidence type="ECO:0000256" key="1">
    <source>
        <dbReference type="SAM" id="MobiDB-lite"/>
    </source>
</evidence>
<gene>
    <name evidence="2" type="ORF">MAPG_00046</name>
</gene>
<dbReference type="VEuPathDB" id="FungiDB:MAPG_00046"/>
<accession>A0A0C4DJY6</accession>
<feature type="region of interest" description="Disordered" evidence="1">
    <location>
        <begin position="192"/>
        <end position="212"/>
    </location>
</feature>
<reference evidence="2" key="3">
    <citation type="submission" date="2011-03" db="EMBL/GenBank/DDBJ databases">
        <title>Annotation of Magnaporthe poae ATCC 64411.</title>
        <authorList>
            <person name="Ma L.-J."/>
            <person name="Dead R."/>
            <person name="Young S.K."/>
            <person name="Zeng Q."/>
            <person name="Gargeya S."/>
            <person name="Fitzgerald M."/>
            <person name="Haas B."/>
            <person name="Abouelleil A."/>
            <person name="Alvarado L."/>
            <person name="Arachchi H.M."/>
            <person name="Berlin A."/>
            <person name="Brown A."/>
            <person name="Chapman S.B."/>
            <person name="Chen Z."/>
            <person name="Dunbar C."/>
            <person name="Freedman E."/>
            <person name="Gearin G."/>
            <person name="Gellesch M."/>
            <person name="Goldberg J."/>
            <person name="Griggs A."/>
            <person name="Gujja S."/>
            <person name="Heiman D."/>
            <person name="Howarth C."/>
            <person name="Larson L."/>
            <person name="Lui A."/>
            <person name="MacDonald P.J.P."/>
            <person name="Mehta T."/>
            <person name="Montmayeur A."/>
            <person name="Murphy C."/>
            <person name="Neiman D."/>
            <person name="Pearson M."/>
            <person name="Priest M."/>
            <person name="Roberts A."/>
            <person name="Saif S."/>
            <person name="Shea T."/>
            <person name="Shenoy N."/>
            <person name="Sisk P."/>
            <person name="Stolte C."/>
            <person name="Sykes S."/>
            <person name="Yandava C."/>
            <person name="Wortman J."/>
            <person name="Nusbaum C."/>
            <person name="Birren B."/>
        </authorList>
    </citation>
    <scope>NUCLEOTIDE SEQUENCE</scope>
    <source>
        <strain evidence="2">ATCC 64411</strain>
    </source>
</reference>
<dbReference type="EnsemblFungi" id="MAPG_00046T0">
    <property type="protein sequence ID" value="MAPG_00046T0"/>
    <property type="gene ID" value="MAPG_00046"/>
</dbReference>
<dbReference type="STRING" id="644358.A0A0C4DJY6"/>
<organism evidence="3 4">
    <name type="scientific">Magnaporthiopsis poae (strain ATCC 64411 / 73-15)</name>
    <name type="common">Kentucky bluegrass fungus</name>
    <name type="synonym">Magnaporthe poae</name>
    <dbReference type="NCBI Taxonomy" id="644358"/>
    <lineage>
        <taxon>Eukaryota</taxon>
        <taxon>Fungi</taxon>
        <taxon>Dikarya</taxon>
        <taxon>Ascomycota</taxon>
        <taxon>Pezizomycotina</taxon>
        <taxon>Sordariomycetes</taxon>
        <taxon>Sordariomycetidae</taxon>
        <taxon>Magnaporthales</taxon>
        <taxon>Magnaporthaceae</taxon>
        <taxon>Magnaporthiopsis</taxon>
    </lineage>
</organism>
<reference evidence="4" key="2">
    <citation type="submission" date="2010-05" db="EMBL/GenBank/DDBJ databases">
        <title>The genome sequence of Magnaporthe poae strain ATCC 64411.</title>
        <authorList>
            <person name="Ma L.-J."/>
            <person name="Dead R."/>
            <person name="Young S."/>
            <person name="Zeng Q."/>
            <person name="Koehrsen M."/>
            <person name="Alvarado L."/>
            <person name="Berlin A."/>
            <person name="Chapman S.B."/>
            <person name="Chen Z."/>
            <person name="Freedman E."/>
            <person name="Gellesch M."/>
            <person name="Goldberg J."/>
            <person name="Griggs A."/>
            <person name="Gujja S."/>
            <person name="Heilman E.R."/>
            <person name="Heiman D."/>
            <person name="Hepburn T."/>
            <person name="Howarth C."/>
            <person name="Jen D."/>
            <person name="Larson L."/>
            <person name="Mehta T."/>
            <person name="Neiman D."/>
            <person name="Pearson M."/>
            <person name="Roberts A."/>
            <person name="Saif S."/>
            <person name="Shea T."/>
            <person name="Shenoy N."/>
            <person name="Sisk P."/>
            <person name="Stolte C."/>
            <person name="Sykes S."/>
            <person name="Walk T."/>
            <person name="White J."/>
            <person name="Yandava C."/>
            <person name="Haas B."/>
            <person name="Nusbaum C."/>
            <person name="Birren B."/>
        </authorList>
    </citation>
    <scope>NUCLEOTIDE SEQUENCE [LARGE SCALE GENOMIC DNA]</scope>
    <source>
        <strain evidence="4">ATCC 64411 / 73-15</strain>
    </source>
</reference>
<protein>
    <submittedName>
        <fullName evidence="2 3">Uncharacterized protein</fullName>
    </submittedName>
</protein>
<dbReference type="Proteomes" id="UP000011715">
    <property type="component" value="Unassembled WGS sequence"/>
</dbReference>
<feature type="region of interest" description="Disordered" evidence="1">
    <location>
        <begin position="1"/>
        <end position="27"/>
    </location>
</feature>
<keyword evidence="4" id="KW-1185">Reference proteome</keyword>
<name>A0A0C4DJY6_MAGP6</name>
<feature type="compositionally biased region" description="Basic and acidic residues" evidence="1">
    <location>
        <begin position="1"/>
        <end position="17"/>
    </location>
</feature>
<reference evidence="3" key="4">
    <citation type="journal article" date="2015" name="G3 (Bethesda)">
        <title>Genome sequences of three phytopathogenic species of the Magnaporthaceae family of fungi.</title>
        <authorList>
            <person name="Okagaki L.H."/>
            <person name="Nunes C.C."/>
            <person name="Sailsbery J."/>
            <person name="Clay B."/>
            <person name="Brown D."/>
            <person name="John T."/>
            <person name="Oh Y."/>
            <person name="Young N."/>
            <person name="Fitzgerald M."/>
            <person name="Haas B.J."/>
            <person name="Zeng Q."/>
            <person name="Young S."/>
            <person name="Adiconis X."/>
            <person name="Fan L."/>
            <person name="Levin J.Z."/>
            <person name="Mitchell T.K."/>
            <person name="Okubara P.A."/>
            <person name="Farman M.L."/>
            <person name="Kohn L.M."/>
            <person name="Birren B."/>
            <person name="Ma L.-J."/>
            <person name="Dean R.A."/>
        </authorList>
    </citation>
    <scope>NUCLEOTIDE SEQUENCE</scope>
    <source>
        <strain evidence="3">ATCC 64411 / 73-15</strain>
    </source>
</reference>
<reference evidence="3" key="5">
    <citation type="submission" date="2015-06" db="UniProtKB">
        <authorList>
            <consortium name="EnsemblFungi"/>
        </authorList>
    </citation>
    <scope>IDENTIFICATION</scope>
    <source>
        <strain evidence="3">ATCC 64411</strain>
    </source>
</reference>
<evidence type="ECO:0000313" key="4">
    <source>
        <dbReference type="Proteomes" id="UP000011715"/>
    </source>
</evidence>
<dbReference type="OrthoDB" id="5404599at2759"/>
<evidence type="ECO:0000313" key="2">
    <source>
        <dbReference type="EMBL" id="KLU80950.1"/>
    </source>
</evidence>
<dbReference type="EMBL" id="GL876966">
    <property type="protein sequence ID" value="KLU80950.1"/>
    <property type="molecule type" value="Genomic_DNA"/>
</dbReference>
<dbReference type="EMBL" id="ADBL01000011">
    <property type="status" value="NOT_ANNOTATED_CDS"/>
    <property type="molecule type" value="Genomic_DNA"/>
</dbReference>
<dbReference type="AlphaFoldDB" id="A0A0C4DJY6"/>
<sequence>MDIRQSVKKPHSQEKLAKNAPKKPSHFEPGGFAGASWGLPSSTRFKLSILFPTTGKICSLGATWRRAIRHHQVAQGLCRLLEDAEVLFEGNPCGVMVWKISGSLVDKYSGGPDTTEYWTLRYFAEHAPDLDTVPKPHGLLAFGNTTISLATYLLSMNLWDAWPSLTQENKQPIQERLSEIVAAWRALPVPPRNPIGRPRRRGAKNFHGLAGG</sequence>
<reference evidence="2" key="1">
    <citation type="submission" date="2010-05" db="EMBL/GenBank/DDBJ databases">
        <title>The Genome Sequence of Magnaporthe poae strain ATCC 64411.</title>
        <authorList>
            <consortium name="The Broad Institute Genome Sequencing Platform"/>
            <consortium name="Broad Institute Genome Sequencing Center for Infectious Disease"/>
            <person name="Ma L.-J."/>
            <person name="Dead R."/>
            <person name="Young S."/>
            <person name="Zeng Q."/>
            <person name="Koehrsen M."/>
            <person name="Alvarado L."/>
            <person name="Berlin A."/>
            <person name="Chapman S.B."/>
            <person name="Chen Z."/>
            <person name="Freedman E."/>
            <person name="Gellesch M."/>
            <person name="Goldberg J."/>
            <person name="Griggs A."/>
            <person name="Gujja S."/>
            <person name="Heilman E.R."/>
            <person name="Heiman D."/>
            <person name="Hepburn T."/>
            <person name="Howarth C."/>
            <person name="Jen D."/>
            <person name="Larson L."/>
            <person name="Mehta T."/>
            <person name="Neiman D."/>
            <person name="Pearson M."/>
            <person name="Roberts A."/>
            <person name="Saif S."/>
            <person name="Shea T."/>
            <person name="Shenoy N."/>
            <person name="Sisk P."/>
            <person name="Stolte C."/>
            <person name="Sykes S."/>
            <person name="Walk T."/>
            <person name="White J."/>
            <person name="Yandava C."/>
            <person name="Haas B."/>
            <person name="Nusbaum C."/>
            <person name="Birren B."/>
        </authorList>
    </citation>
    <scope>NUCLEOTIDE SEQUENCE</scope>
    <source>
        <strain evidence="2">ATCC 64411</strain>
    </source>
</reference>